<dbReference type="PANTHER" id="PTHR30329:SF21">
    <property type="entry name" value="LIPOPROTEIN YIAD-RELATED"/>
    <property type="match status" value="1"/>
</dbReference>
<dbReference type="Gene3D" id="2.60.40.10">
    <property type="entry name" value="Immunoglobulins"/>
    <property type="match status" value="2"/>
</dbReference>
<dbReference type="InterPro" id="IPR036737">
    <property type="entry name" value="OmpA-like_sf"/>
</dbReference>
<evidence type="ECO:0000256" key="5">
    <source>
        <dbReference type="ARBA" id="ARBA00023136"/>
    </source>
</evidence>
<dbReference type="PRINTS" id="PR01021">
    <property type="entry name" value="OMPADOMAIN"/>
</dbReference>
<dbReference type="InterPro" id="IPR047589">
    <property type="entry name" value="DUF11_rpt"/>
</dbReference>
<evidence type="ECO:0000256" key="7">
    <source>
        <dbReference type="PROSITE-ProRule" id="PRU00473"/>
    </source>
</evidence>
<feature type="compositionally biased region" description="Low complexity" evidence="8">
    <location>
        <begin position="445"/>
        <end position="455"/>
    </location>
</feature>
<dbReference type="GO" id="GO:0009279">
    <property type="term" value="C:cell outer membrane"/>
    <property type="evidence" value="ECO:0007669"/>
    <property type="project" value="UniProtKB-SubCell"/>
</dbReference>
<dbReference type="InterPro" id="IPR001434">
    <property type="entry name" value="OmcB-like_DUF11"/>
</dbReference>
<dbReference type="PROSITE" id="PS51123">
    <property type="entry name" value="OMPA_2"/>
    <property type="match status" value="1"/>
</dbReference>
<evidence type="ECO:0000256" key="8">
    <source>
        <dbReference type="SAM" id="MobiDB-lite"/>
    </source>
</evidence>
<dbReference type="RefSeq" id="WP_183353084.1">
    <property type="nucleotide sequence ID" value="NZ_BLXX01000001.1"/>
</dbReference>
<keyword evidence="11" id="KW-1185">Reference proteome</keyword>
<evidence type="ECO:0000313" key="11">
    <source>
        <dbReference type="Proteomes" id="UP000556026"/>
    </source>
</evidence>
<dbReference type="Pfam" id="PF00691">
    <property type="entry name" value="OmpA"/>
    <property type="match status" value="1"/>
</dbReference>
<evidence type="ECO:0000256" key="4">
    <source>
        <dbReference type="ARBA" id="ARBA00022729"/>
    </source>
</evidence>
<dbReference type="InterPro" id="IPR013783">
    <property type="entry name" value="Ig-like_fold"/>
</dbReference>
<accession>A0A6V8MEC4</accession>
<dbReference type="InterPro" id="IPR050330">
    <property type="entry name" value="Bact_OuterMem_StrucFunc"/>
</dbReference>
<feature type="domain" description="OmpA-like" evidence="9">
    <location>
        <begin position="1580"/>
        <end position="1698"/>
    </location>
</feature>
<dbReference type="Pfam" id="PF17210">
    <property type="entry name" value="SdrD_B"/>
    <property type="match status" value="1"/>
</dbReference>
<dbReference type="InterPro" id="IPR006664">
    <property type="entry name" value="OMP_bac"/>
</dbReference>
<dbReference type="InterPro" id="IPR006665">
    <property type="entry name" value="OmpA-like"/>
</dbReference>
<dbReference type="GO" id="GO:0005576">
    <property type="term" value="C:extracellular region"/>
    <property type="evidence" value="ECO:0007669"/>
    <property type="project" value="UniProtKB-SubCell"/>
</dbReference>
<feature type="compositionally biased region" description="Pro residues" evidence="8">
    <location>
        <begin position="456"/>
        <end position="467"/>
    </location>
</feature>
<evidence type="ECO:0000259" key="9">
    <source>
        <dbReference type="PROSITE" id="PS51123"/>
    </source>
</evidence>
<evidence type="ECO:0000313" key="10">
    <source>
        <dbReference type="EMBL" id="GFO58234.1"/>
    </source>
</evidence>
<feature type="region of interest" description="Disordered" evidence="8">
    <location>
        <begin position="445"/>
        <end position="468"/>
    </location>
</feature>
<dbReference type="Pfam" id="PF01345">
    <property type="entry name" value="DUF11"/>
    <property type="match status" value="1"/>
</dbReference>
<comment type="subcellular location">
    <subcellularLocation>
        <location evidence="1">Cell outer membrane</location>
    </subcellularLocation>
    <subcellularLocation>
        <location evidence="2">Secreted</location>
    </subcellularLocation>
</comment>
<evidence type="ECO:0000256" key="2">
    <source>
        <dbReference type="ARBA" id="ARBA00004613"/>
    </source>
</evidence>
<keyword evidence="4" id="KW-0732">Signal</keyword>
<sequence>MASGKDMAASVALCLALLVFLAPAGGLALTPSGSVIRHDFTVSYSVQGSERSVGSNQSLVTVKDLSDPTLGPVRDCATQAGRPAGFQHTVSNRGNASDRFLLKASLLQPLLPDGGSPPELRFFAADGVTPLPSDPSGSQITPLLAPGASFDFQLQVTPPSGSAGRVATLVVSAVSQGGPGREASLNDQLVVLAQELQQSPQLVVTKLAGTQLVEAGDIVPFTVRVENRGVATLEHATLVDLLPRGFRYLKGSTLLDGSTYPDPTGGGQQLVWNLGNLEAGRVRTLSYRCTVSADAPVGTALNRVSGSATAPGGSASLSTATASVRVRSSLLADRALILGRLFEDKNGNGIPDPGEPGVPGVRIYLEDGSFTFSDPDGQYSFTGVSAGNHVVKIDRATLSLRLKPVPFNTAFAGVGWSQFVTVPFGGPARADFALAESGLPDSKVSLPVPDPAVSAPVPPPAPRPPEGSVPVEVARLRVSPERVDLPADGTSVLPVTVEVLNAQGRRVAGERMVTVILARGVILEEDQDPKTPGHQVRTKDGIGVFRVRAAKQPGPDPIRVTGEQGTQARVDLYYSAQLRDWIVVGLGSLDLGARAVQGHLEKIDKEDRFEEGFFHEERLAFFARGKILGKYLLTAAYDSDKERREGVFQYLDPEKYYPVYGDASEIGYEAQSRGKIYLKLEAGRSHLLAGDYRTDLSENEFSRYDRALNGVRLEVNGERGSLVGFESRSEEQLTRDEFPGNGTSGYYFLSRKPVFENSERIRIEVRDRYHLERVLSVVQKLRYADYSIDYAAGGILFKEPVHSLDQNLNPVTIVVVYQSPAGGVERYVYGGRGVLRAENGSYLGGTAVVEEALLRNSTLFGLDGGWQLGDRITLKGEGAVSENLEHGRGSAWKIGVNGRATEALEASGYYRKVEGDFYNPSMTGTELGTEKYGGRLDYRGLTVTRLFAESFVQKETLVGRRIFGNQAGVLRRFSLFEGEAGFKRIDQEGAGVEDTSNLLYAGIQAPLTPRLDLTLRRDQLLGTSSVAEYQSRSFLKLDYRVSDATRAFVTEEYQEGHPDLRQSTRFGLESRLNDRMRLTTGYALSNGAAGSTQQSSVDLNTKLLEQERFTLSSRSGYQLENSLAGSRGQAILGLNSRLQAAPGLFFDSSLERVETVQGNAGTRTAFTLAAEYLRQKDLKLSGRYEIRTGPGETAALYGAGGGYKLNPALTLLGKFTLWDRDLDAGHDLIFDGYLGSSWRPLAGNPLQLLSLVRYKVEHRDSLPGTDKSRSLILALEPTYRLVSTWTLMGKYAGKKSWADDPTGRSFEGYSDLVLAGVSYDLTERWELAGYLKLLNQYDTDQRSVGGVLRAGYRVYRNVVLSAGYNYARLDDRDLSGETFQGQGPFVGVKVKFDEDMFEVEKREVAALPAAPPPAPAPVEAAAPPVAPPKRKAAPPVPALLVAATRQDEPLRLSGSAELFTLLINGERAKLPSTSVTVNRERLGSLELSRGKFTQPLAFATKVEHPELVSAWTLSIVNEAGVKVASLKGSGAPQPRLNWDGSAGSGGKGLVPGGVYQYRLEVSYRDGSRFATGPELFGVSRKEVVLLTLSGGAFIFDSAQLTPEAKRLLRQAAQELRRHPEDKVVLEGHTDWVGSVPYNMGLSKRRCDAAADFLVREEKIPAGRLTRRWYGKSRPIAHNRSAEGREKNRRVELKADFQQSIAAAQKERYRGAPFLTVNESTVPVDPQGRFETSFLAEVGRLAVQMGDSSGRFLATEIAVPQLVIAEPAGSQLVRFGSELGGVRLAPDGSGRCRVSGRCPPGHLLEFDGKPVPLDPEGRFAVEVPLEGNRQVLGLVLRGPGWARLLNLRLDNTLTFVPGGEP</sequence>
<keyword evidence="5 7" id="KW-0472">Membrane</keyword>
<gene>
    <name evidence="10" type="ORF">GMST_05590</name>
</gene>
<comment type="caution">
    <text evidence="10">The sequence shown here is derived from an EMBL/GenBank/DDBJ whole genome shotgun (WGS) entry which is preliminary data.</text>
</comment>
<dbReference type="NCBIfam" id="TIGR01451">
    <property type="entry name" value="B_ant_repeat"/>
    <property type="match status" value="1"/>
</dbReference>
<evidence type="ECO:0000256" key="1">
    <source>
        <dbReference type="ARBA" id="ARBA00004442"/>
    </source>
</evidence>
<evidence type="ECO:0000256" key="3">
    <source>
        <dbReference type="ARBA" id="ARBA00022525"/>
    </source>
</evidence>
<dbReference type="PANTHER" id="PTHR30329">
    <property type="entry name" value="STATOR ELEMENT OF FLAGELLAR MOTOR COMPLEX"/>
    <property type="match status" value="1"/>
</dbReference>
<keyword evidence="3" id="KW-0964">Secreted</keyword>
<dbReference type="SUPFAM" id="SSF103088">
    <property type="entry name" value="OmpA-like"/>
    <property type="match status" value="1"/>
</dbReference>
<dbReference type="Proteomes" id="UP000556026">
    <property type="component" value="Unassembled WGS sequence"/>
</dbReference>
<name>A0A6V8MEC4_9BACT</name>
<proteinExistence type="predicted"/>
<dbReference type="SUPFAM" id="SSF56935">
    <property type="entry name" value="Porins"/>
    <property type="match status" value="1"/>
</dbReference>
<dbReference type="SUPFAM" id="SSF117074">
    <property type="entry name" value="Hypothetical protein PA1324"/>
    <property type="match status" value="1"/>
</dbReference>
<organism evidence="10 11">
    <name type="scientific">Geomonas silvestris</name>
    <dbReference type="NCBI Taxonomy" id="2740184"/>
    <lineage>
        <taxon>Bacteria</taxon>
        <taxon>Pseudomonadati</taxon>
        <taxon>Thermodesulfobacteriota</taxon>
        <taxon>Desulfuromonadia</taxon>
        <taxon>Geobacterales</taxon>
        <taxon>Geobacteraceae</taxon>
        <taxon>Geomonas</taxon>
    </lineage>
</organism>
<dbReference type="Gene3D" id="3.30.1330.60">
    <property type="entry name" value="OmpA-like domain"/>
    <property type="match status" value="1"/>
</dbReference>
<dbReference type="EMBL" id="BLXX01000001">
    <property type="protein sequence ID" value="GFO58234.1"/>
    <property type="molecule type" value="Genomic_DNA"/>
</dbReference>
<dbReference type="InterPro" id="IPR033764">
    <property type="entry name" value="Sdr_B"/>
</dbReference>
<reference evidence="11" key="1">
    <citation type="submission" date="2020-06" db="EMBL/GenBank/DDBJ databases">
        <title>Draft genomic sequence of Geomonas sp. Red330.</title>
        <authorList>
            <person name="Itoh H."/>
            <person name="Zhenxing X."/>
            <person name="Ushijima N."/>
            <person name="Masuda Y."/>
            <person name="Shiratori Y."/>
            <person name="Senoo K."/>
        </authorList>
    </citation>
    <scope>NUCLEOTIDE SEQUENCE [LARGE SCALE GENOMIC DNA]</scope>
    <source>
        <strain evidence="11">Red330</strain>
    </source>
</reference>
<feature type="region of interest" description="Disordered" evidence="8">
    <location>
        <begin position="1410"/>
        <end position="1429"/>
    </location>
</feature>
<dbReference type="CDD" id="cd07185">
    <property type="entry name" value="OmpA_C-like"/>
    <property type="match status" value="1"/>
</dbReference>
<protein>
    <recommendedName>
        <fullName evidence="9">OmpA-like domain-containing protein</fullName>
    </recommendedName>
</protein>
<keyword evidence="6" id="KW-0998">Cell outer membrane</keyword>
<evidence type="ECO:0000256" key="6">
    <source>
        <dbReference type="ARBA" id="ARBA00023237"/>
    </source>
</evidence>